<comment type="similarity">
    <text evidence="2 8">Belongs to the PHP hydrolase family. HisK subfamily.</text>
</comment>
<evidence type="ECO:0000256" key="7">
    <source>
        <dbReference type="ARBA" id="ARBA00049158"/>
    </source>
</evidence>
<dbReference type="PANTHER" id="PTHR21039">
    <property type="entry name" value="HISTIDINOL PHOSPHATASE-RELATED"/>
    <property type="match status" value="1"/>
</dbReference>
<accession>A0A1H7IWY5</accession>
<dbReference type="RefSeq" id="WP_074790642.1">
    <property type="nucleotide sequence ID" value="NZ_FNZX01000008.1"/>
</dbReference>
<dbReference type="InterPro" id="IPR016195">
    <property type="entry name" value="Pol/histidinol_Pase-like"/>
</dbReference>
<evidence type="ECO:0000313" key="11">
    <source>
        <dbReference type="Proteomes" id="UP000182321"/>
    </source>
</evidence>
<reference evidence="11" key="1">
    <citation type="submission" date="2016-10" db="EMBL/GenBank/DDBJ databases">
        <authorList>
            <person name="Varghese N."/>
        </authorList>
    </citation>
    <scope>NUCLEOTIDE SEQUENCE [LARGE SCALE GENOMIC DNA]</scope>
    <source>
        <strain evidence="11">ACV-9</strain>
    </source>
</reference>
<gene>
    <name evidence="10" type="ORF">SAMN02910377_01480</name>
</gene>
<keyword evidence="4 8" id="KW-0028">Amino-acid biosynthesis</keyword>
<evidence type="ECO:0000256" key="4">
    <source>
        <dbReference type="ARBA" id="ARBA00022605"/>
    </source>
</evidence>
<protein>
    <recommendedName>
        <fullName evidence="3 8">Histidinol-phosphatase</fullName>
        <shortName evidence="8">HolPase</shortName>
        <ecNumber evidence="3 8">3.1.3.15</ecNumber>
    </recommendedName>
</protein>
<dbReference type="NCBIfam" id="TIGR01856">
    <property type="entry name" value="hisJ_fam"/>
    <property type="match status" value="1"/>
</dbReference>
<evidence type="ECO:0000256" key="5">
    <source>
        <dbReference type="ARBA" id="ARBA00022801"/>
    </source>
</evidence>
<dbReference type="PANTHER" id="PTHR21039:SF0">
    <property type="entry name" value="HISTIDINOL-PHOSPHATASE"/>
    <property type="match status" value="1"/>
</dbReference>
<dbReference type="EC" id="3.1.3.15" evidence="3 8"/>
<evidence type="ECO:0000256" key="1">
    <source>
        <dbReference type="ARBA" id="ARBA00004970"/>
    </source>
</evidence>
<sequence length="269" mass="30853">MFWDNHMHCNFSGDSDASPIDMINSAKSKGLLGITFTDHLDIDYPKQFGFFDLDLENYYPTLHKLAKQESTDKFTILNGLEVGIQPHVADKCNEAVNAHPYDFIIGSTHLVNKWDPYFDSFWERDTESALLNRYYESILENITAFTNFDTIGHLDYAFRYARNQETKHNTHQPYAEIIDAILQQIIKLDKALEVNTAAFRKGMGVPNPAPSIIKRYKELGGKMITLGADAHTPEDVAADFDKLPDLLNDCGFHEYYVFKNRKPEAYPLR</sequence>
<keyword evidence="5 8" id="KW-0378">Hydrolase</keyword>
<dbReference type="InterPro" id="IPR010140">
    <property type="entry name" value="Histidinol_P_phosphatase_HisJ"/>
</dbReference>
<dbReference type="InterPro" id="IPR004013">
    <property type="entry name" value="PHP_dom"/>
</dbReference>
<evidence type="ECO:0000256" key="3">
    <source>
        <dbReference type="ARBA" id="ARBA00013085"/>
    </source>
</evidence>
<dbReference type="SUPFAM" id="SSF89550">
    <property type="entry name" value="PHP domain-like"/>
    <property type="match status" value="1"/>
</dbReference>
<dbReference type="GO" id="GO:0000105">
    <property type="term" value="P:L-histidine biosynthetic process"/>
    <property type="evidence" value="ECO:0007669"/>
    <property type="project" value="UniProtKB-UniRule"/>
</dbReference>
<evidence type="ECO:0000256" key="8">
    <source>
        <dbReference type="RuleBase" id="RU366003"/>
    </source>
</evidence>
<evidence type="ECO:0000256" key="2">
    <source>
        <dbReference type="ARBA" id="ARBA00009152"/>
    </source>
</evidence>
<dbReference type="AlphaFoldDB" id="A0A1H7IWY5"/>
<dbReference type="Pfam" id="PF02811">
    <property type="entry name" value="PHP"/>
    <property type="match status" value="1"/>
</dbReference>
<name>A0A1H7IWY5_9FIRM</name>
<comment type="pathway">
    <text evidence="1 8">Amino-acid biosynthesis; L-histidine biosynthesis; L-histidine from 5-phospho-alpha-D-ribose 1-diphosphate: step 8/9.</text>
</comment>
<feature type="domain" description="PHP" evidence="9">
    <location>
        <begin position="4"/>
        <end position="197"/>
    </location>
</feature>
<dbReference type="GO" id="GO:0005737">
    <property type="term" value="C:cytoplasm"/>
    <property type="evidence" value="ECO:0007669"/>
    <property type="project" value="TreeGrafter"/>
</dbReference>
<dbReference type="GO" id="GO:0004401">
    <property type="term" value="F:histidinol-phosphatase activity"/>
    <property type="evidence" value="ECO:0007669"/>
    <property type="project" value="UniProtKB-UniRule"/>
</dbReference>
<keyword evidence="6 8" id="KW-0368">Histidine biosynthesis</keyword>
<proteinExistence type="inferred from homology"/>
<comment type="catalytic activity">
    <reaction evidence="7 8">
        <text>L-histidinol phosphate + H2O = L-histidinol + phosphate</text>
        <dbReference type="Rhea" id="RHEA:14465"/>
        <dbReference type="ChEBI" id="CHEBI:15377"/>
        <dbReference type="ChEBI" id="CHEBI:43474"/>
        <dbReference type="ChEBI" id="CHEBI:57699"/>
        <dbReference type="ChEBI" id="CHEBI:57980"/>
        <dbReference type="EC" id="3.1.3.15"/>
    </reaction>
</comment>
<evidence type="ECO:0000256" key="6">
    <source>
        <dbReference type="ARBA" id="ARBA00023102"/>
    </source>
</evidence>
<dbReference type="UniPathway" id="UPA00031">
    <property type="reaction ID" value="UER00013"/>
</dbReference>
<dbReference type="Gene3D" id="3.20.20.140">
    <property type="entry name" value="Metal-dependent hydrolases"/>
    <property type="match status" value="1"/>
</dbReference>
<evidence type="ECO:0000313" key="10">
    <source>
        <dbReference type="EMBL" id="SEK66177.1"/>
    </source>
</evidence>
<organism evidence="10 11">
    <name type="scientific">Pseudobutyrivibrio ruminis</name>
    <dbReference type="NCBI Taxonomy" id="46206"/>
    <lineage>
        <taxon>Bacteria</taxon>
        <taxon>Bacillati</taxon>
        <taxon>Bacillota</taxon>
        <taxon>Clostridia</taxon>
        <taxon>Lachnospirales</taxon>
        <taxon>Lachnospiraceae</taxon>
        <taxon>Pseudobutyrivibrio</taxon>
    </lineage>
</organism>
<dbReference type="Proteomes" id="UP000182321">
    <property type="component" value="Unassembled WGS sequence"/>
</dbReference>
<evidence type="ECO:0000259" key="9">
    <source>
        <dbReference type="Pfam" id="PF02811"/>
    </source>
</evidence>
<keyword evidence="11" id="KW-1185">Reference proteome</keyword>
<dbReference type="EMBL" id="FNZX01000008">
    <property type="protein sequence ID" value="SEK66177.1"/>
    <property type="molecule type" value="Genomic_DNA"/>
</dbReference>